<dbReference type="Pfam" id="PF01826">
    <property type="entry name" value="TIL"/>
    <property type="match status" value="2"/>
</dbReference>
<evidence type="ECO:0000256" key="2">
    <source>
        <dbReference type="ARBA" id="ARBA00022900"/>
    </source>
</evidence>
<keyword evidence="1" id="KW-0646">Protease inhibitor</keyword>
<evidence type="ECO:0000256" key="3">
    <source>
        <dbReference type="ARBA" id="ARBA00023157"/>
    </source>
</evidence>
<evidence type="ECO:0000313" key="6">
    <source>
        <dbReference type="EMBL" id="EYC13820.1"/>
    </source>
</evidence>
<dbReference type="Gene3D" id="2.10.25.10">
    <property type="entry name" value="Laminin"/>
    <property type="match status" value="2"/>
</dbReference>
<keyword evidence="4" id="KW-0732">Signal</keyword>
<feature type="chain" id="PRO_5001492300" description="TIL domain-containing protein" evidence="4">
    <location>
        <begin position="28"/>
        <end position="176"/>
    </location>
</feature>
<keyword evidence="3" id="KW-1015">Disulfide bond</keyword>
<feature type="domain" description="TIL" evidence="5">
    <location>
        <begin position="39"/>
        <end position="89"/>
    </location>
</feature>
<evidence type="ECO:0000313" key="7">
    <source>
        <dbReference type="Proteomes" id="UP000024635"/>
    </source>
</evidence>
<evidence type="ECO:0000256" key="1">
    <source>
        <dbReference type="ARBA" id="ARBA00022690"/>
    </source>
</evidence>
<sequence length="176" mass="19387">MSTFYSVPVHMSRILVLIVFIIAGVNSLFHDHTVMALDCPVNESYHICGPACEPSCARPKPQLCTEECILPGCRCEPGFFRNSVGICVADCSNEPCGEGMERRSCGVMEGCEPVCLRRTRKVLRCENKCVKNACQCKPGYIREFTAGMCIPMEECNVRRGKALEDAMVPISNGIAQ</sequence>
<proteinExistence type="predicted"/>
<name>A0A016UF72_9BILA</name>
<evidence type="ECO:0000256" key="4">
    <source>
        <dbReference type="SAM" id="SignalP"/>
    </source>
</evidence>
<feature type="signal peptide" evidence="4">
    <location>
        <begin position="1"/>
        <end position="27"/>
    </location>
</feature>
<dbReference type="PANTHER" id="PTHR23259:SF75">
    <property type="entry name" value="SERINE PROTEASE INHIBITOR SWM-1-RELATED"/>
    <property type="match status" value="1"/>
</dbReference>
<dbReference type="AlphaFoldDB" id="A0A016UF72"/>
<dbReference type="GO" id="GO:0004867">
    <property type="term" value="F:serine-type endopeptidase inhibitor activity"/>
    <property type="evidence" value="ECO:0007669"/>
    <property type="project" value="UniProtKB-KW"/>
</dbReference>
<dbReference type="PANTHER" id="PTHR23259">
    <property type="entry name" value="RIDDLE"/>
    <property type="match status" value="1"/>
</dbReference>
<protein>
    <recommendedName>
        <fullName evidence="5">TIL domain-containing protein</fullName>
    </recommendedName>
</protein>
<reference evidence="7" key="1">
    <citation type="journal article" date="2015" name="Nat. Genet.">
        <title>The genome and transcriptome of the zoonotic hookworm Ancylostoma ceylanicum identify infection-specific gene families.</title>
        <authorList>
            <person name="Schwarz E.M."/>
            <person name="Hu Y."/>
            <person name="Antoshechkin I."/>
            <person name="Miller M.M."/>
            <person name="Sternberg P.W."/>
            <person name="Aroian R.V."/>
        </authorList>
    </citation>
    <scope>NUCLEOTIDE SEQUENCE</scope>
    <source>
        <strain evidence="7">HY135</strain>
    </source>
</reference>
<organism evidence="6 7">
    <name type="scientific">Ancylostoma ceylanicum</name>
    <dbReference type="NCBI Taxonomy" id="53326"/>
    <lineage>
        <taxon>Eukaryota</taxon>
        <taxon>Metazoa</taxon>
        <taxon>Ecdysozoa</taxon>
        <taxon>Nematoda</taxon>
        <taxon>Chromadorea</taxon>
        <taxon>Rhabditida</taxon>
        <taxon>Rhabditina</taxon>
        <taxon>Rhabditomorpha</taxon>
        <taxon>Strongyloidea</taxon>
        <taxon>Ancylostomatidae</taxon>
        <taxon>Ancylostomatinae</taxon>
        <taxon>Ancylostoma</taxon>
    </lineage>
</organism>
<dbReference type="InterPro" id="IPR051368">
    <property type="entry name" value="SerProtInhib-TIL_Domain"/>
</dbReference>
<dbReference type="EMBL" id="JARK01001378">
    <property type="protein sequence ID" value="EYC13820.1"/>
    <property type="molecule type" value="Genomic_DNA"/>
</dbReference>
<dbReference type="OrthoDB" id="5912264at2759"/>
<evidence type="ECO:0000259" key="5">
    <source>
        <dbReference type="Pfam" id="PF01826"/>
    </source>
</evidence>
<dbReference type="InterPro" id="IPR002919">
    <property type="entry name" value="TIL_dom"/>
</dbReference>
<gene>
    <name evidence="6" type="primary">Acey_s0042.g551</name>
    <name evidence="6" type="ORF">Y032_0042g551</name>
</gene>
<comment type="caution">
    <text evidence="6">The sequence shown here is derived from an EMBL/GenBank/DDBJ whole genome shotgun (WGS) entry which is preliminary data.</text>
</comment>
<accession>A0A016UF72</accession>
<feature type="domain" description="TIL" evidence="5">
    <location>
        <begin position="96"/>
        <end position="155"/>
    </location>
</feature>
<dbReference type="CDD" id="cd19941">
    <property type="entry name" value="TIL"/>
    <property type="match status" value="2"/>
</dbReference>
<dbReference type="SUPFAM" id="SSF57567">
    <property type="entry name" value="Serine protease inhibitors"/>
    <property type="match status" value="2"/>
</dbReference>
<keyword evidence="7" id="KW-1185">Reference proteome</keyword>
<keyword evidence="2" id="KW-0722">Serine protease inhibitor</keyword>
<dbReference type="InterPro" id="IPR036084">
    <property type="entry name" value="Ser_inhib-like_sf"/>
</dbReference>
<dbReference type="Proteomes" id="UP000024635">
    <property type="component" value="Unassembled WGS sequence"/>
</dbReference>